<dbReference type="CDD" id="cd19074">
    <property type="entry name" value="Aldo_ket_red_shaker-like"/>
    <property type="match status" value="1"/>
</dbReference>
<gene>
    <name evidence="5" type="ORF">BREU_0675</name>
</gene>
<dbReference type="PRINTS" id="PR01577">
    <property type="entry name" value="KCNABCHANNEL"/>
</dbReference>
<dbReference type="OrthoDB" id="9768793at2"/>
<keyword evidence="6" id="KW-1185">Reference proteome</keyword>
<organism evidence="5 6">
    <name type="scientific">Bifidobacterium reuteri DSM 23975</name>
    <dbReference type="NCBI Taxonomy" id="1437610"/>
    <lineage>
        <taxon>Bacteria</taxon>
        <taxon>Bacillati</taxon>
        <taxon>Actinomycetota</taxon>
        <taxon>Actinomycetes</taxon>
        <taxon>Bifidobacteriales</taxon>
        <taxon>Bifidobacteriaceae</taxon>
        <taxon>Bifidobacterium</taxon>
    </lineage>
</organism>
<dbReference type="InterPro" id="IPR023210">
    <property type="entry name" value="NADP_OxRdtase_dom"/>
</dbReference>
<comment type="similarity">
    <text evidence="1">Belongs to the shaker potassium channel beta subunit family.</text>
</comment>
<reference evidence="5 6" key="1">
    <citation type="submission" date="2014-03" db="EMBL/GenBank/DDBJ databases">
        <title>Genomics of Bifidobacteria.</title>
        <authorList>
            <person name="Ventura M."/>
            <person name="Milani C."/>
            <person name="Lugli G.A."/>
        </authorList>
    </citation>
    <scope>NUCLEOTIDE SEQUENCE [LARGE SCALE GENOMIC DNA]</scope>
    <source>
        <strain evidence="5 6">DSM 23975</strain>
    </source>
</reference>
<sequence length="325" mass="36594">MKYRSVGKSGLKISEIALGSWVTQLTNDAQLDTARDIVRLAYESGVNFFDCADAYSGGAAERFLGEVLKEYPRKELVISSKVFFPTGEGVNDRGLSRKHIFESIDQTLKNMQLDYLDMYFCHRFDETTDLTETLRAMSDLVAQGKVLYYGVSEEWGSARLEEAQRIIDRYNLYPITVVQPQYNLQDRYIEHEIMGTCRKLGIGITTFSPLAQGLLTGKYRKGQPLPAGSRATWQSDHQINDLLTDENLDKVERLRKVAEELGTNLPVLSMAWILQHPEISCVIAGASKPSQLENNIKASGFVIPADAMAEIDKITGFHRFERHVG</sequence>
<dbReference type="PANTHER" id="PTHR43150">
    <property type="entry name" value="HYPERKINETIC, ISOFORM M"/>
    <property type="match status" value="1"/>
</dbReference>
<dbReference type="Pfam" id="PF00248">
    <property type="entry name" value="Aldo_ket_red"/>
    <property type="match status" value="1"/>
</dbReference>
<dbReference type="InterPro" id="IPR036812">
    <property type="entry name" value="NAD(P)_OxRdtase_dom_sf"/>
</dbReference>
<evidence type="ECO:0000256" key="2">
    <source>
        <dbReference type="ARBA" id="ARBA00022857"/>
    </source>
</evidence>
<proteinExistence type="inferred from homology"/>
<evidence type="ECO:0000313" key="5">
    <source>
        <dbReference type="EMBL" id="KFI87899.1"/>
    </source>
</evidence>
<dbReference type="GO" id="GO:0016491">
    <property type="term" value="F:oxidoreductase activity"/>
    <property type="evidence" value="ECO:0007669"/>
    <property type="project" value="UniProtKB-KW"/>
</dbReference>
<evidence type="ECO:0000256" key="1">
    <source>
        <dbReference type="ARBA" id="ARBA00006515"/>
    </source>
</evidence>
<dbReference type="SUPFAM" id="SSF51430">
    <property type="entry name" value="NAD(P)-linked oxidoreductase"/>
    <property type="match status" value="1"/>
</dbReference>
<dbReference type="Proteomes" id="UP000028984">
    <property type="component" value="Unassembled WGS sequence"/>
</dbReference>
<protein>
    <submittedName>
        <fullName evidence="5">Aldo/keto family dehydrogenase</fullName>
        <ecNumber evidence="5">1.1.1.317</ecNumber>
    </submittedName>
</protein>
<dbReference type="InterPro" id="IPR005399">
    <property type="entry name" value="K_chnl_volt-dep_bsu_KCNAB-rel"/>
</dbReference>
<evidence type="ECO:0000313" key="6">
    <source>
        <dbReference type="Proteomes" id="UP000028984"/>
    </source>
</evidence>
<dbReference type="AlphaFoldDB" id="A0A087CX99"/>
<accession>A0A087CX99</accession>
<dbReference type="eggNOG" id="COG0667">
    <property type="taxonomic scope" value="Bacteria"/>
</dbReference>
<dbReference type="Gene3D" id="3.20.20.100">
    <property type="entry name" value="NADP-dependent oxidoreductase domain"/>
    <property type="match status" value="1"/>
</dbReference>
<keyword evidence="2" id="KW-0521">NADP</keyword>
<dbReference type="PANTHER" id="PTHR43150:SF2">
    <property type="entry name" value="HYPERKINETIC, ISOFORM M"/>
    <property type="match status" value="1"/>
</dbReference>
<dbReference type="EC" id="1.1.1.317" evidence="5"/>
<name>A0A087CX99_9BIFI</name>
<dbReference type="EMBL" id="JGZK01000002">
    <property type="protein sequence ID" value="KFI87899.1"/>
    <property type="molecule type" value="Genomic_DNA"/>
</dbReference>
<feature type="domain" description="NADP-dependent oxidoreductase" evidence="4">
    <location>
        <begin position="15"/>
        <end position="314"/>
    </location>
</feature>
<comment type="caution">
    <text evidence="5">The sequence shown here is derived from an EMBL/GenBank/DDBJ whole genome shotgun (WGS) entry which is preliminary data.</text>
</comment>
<evidence type="ECO:0000259" key="4">
    <source>
        <dbReference type="Pfam" id="PF00248"/>
    </source>
</evidence>
<dbReference type="RefSeq" id="WP_044089932.1">
    <property type="nucleotide sequence ID" value="NZ_JDUW01000016.1"/>
</dbReference>
<keyword evidence="3 5" id="KW-0560">Oxidoreductase</keyword>
<evidence type="ECO:0000256" key="3">
    <source>
        <dbReference type="ARBA" id="ARBA00023002"/>
    </source>
</evidence>
<dbReference type="STRING" id="1437610.BREU_0675"/>